<dbReference type="PANTHER" id="PTHR43033">
    <property type="entry name" value="TRNA(ILE)-LYSIDINE SYNTHASE-RELATED"/>
    <property type="match status" value="1"/>
</dbReference>
<evidence type="ECO:0000313" key="9">
    <source>
        <dbReference type="Proteomes" id="UP000008139"/>
    </source>
</evidence>
<keyword evidence="1 6" id="KW-0436">Ligase</keyword>
<dbReference type="Proteomes" id="UP000008139">
    <property type="component" value="Chromosome"/>
</dbReference>
<comment type="domain">
    <text evidence="6">The N-terminal region contains the highly conserved SGGXDS motif, predicted to be a P-loop motif involved in ATP binding.</text>
</comment>
<evidence type="ECO:0000256" key="1">
    <source>
        <dbReference type="ARBA" id="ARBA00022598"/>
    </source>
</evidence>
<sequence length="322" mass="37054">MDEHLKKLEAFAKEHKLLSEKLKIGVAVSGGPDSVFMLMLLNTLAQKYTLELAVLHFNHKLREEAEDEEIFVGKLASSLGLKFLKAEYDVGAFSRQNKLSIEDGARRKRYEFFYESKTKLNLDVIATGHTKDDVAETLLMNLIRGSSTDGLSSLKPKRGFFIRPILCFEKQEILNFLNKNNIQYKIDNSNADTYFKRNKIRAELLPLLKNINPNIVDTLFRSSLILAEDSSYLKKKAEVEFIKSTKITADKVIIDINNINTSKAILKRVLNMAIKRLLNSEYNLSFRNTERLTKVFTEDKNLSLRKLIKAYRKNDKLIIEKL</sequence>
<comment type="similarity">
    <text evidence="6">Belongs to the tRNA(Ile)-lysidine synthase family.</text>
</comment>
<reference evidence="9" key="2">
    <citation type="submission" date="2011-03" db="EMBL/GenBank/DDBJ databases">
        <title>The complete genome of Hippea maritima DSM 10411.</title>
        <authorList>
            <consortium name="US DOE Joint Genome Institute (JGI-PGF)"/>
            <person name="Lucas S."/>
            <person name="Copeland A."/>
            <person name="Lapidus A."/>
            <person name="Bruce D."/>
            <person name="Goodwin L."/>
            <person name="Pitluck S."/>
            <person name="Peters L."/>
            <person name="Kyrpides N."/>
            <person name="Mavromatis K."/>
            <person name="Pagani I."/>
            <person name="Ivanova N."/>
            <person name="Mikhailova N."/>
            <person name="Lu M."/>
            <person name="Detter J.C."/>
            <person name="Tapia R."/>
            <person name="Han C."/>
            <person name="Land M."/>
            <person name="Hauser L."/>
            <person name="Markowitz V."/>
            <person name="Cheng J.-F."/>
            <person name="Hugenholtz P."/>
            <person name="Woyke T."/>
            <person name="Wu D."/>
            <person name="Spring S."/>
            <person name="Schroeder M."/>
            <person name="Brambilla E."/>
            <person name="Klenk H.-P."/>
            <person name="Eisen J.A."/>
        </authorList>
    </citation>
    <scope>NUCLEOTIDE SEQUENCE [LARGE SCALE GENOMIC DNA]</scope>
    <source>
        <strain evidence="9">ATCC 700847 / DSM 10411 / MH2</strain>
    </source>
</reference>
<comment type="subcellular location">
    <subcellularLocation>
        <location evidence="6">Cytoplasm</location>
    </subcellularLocation>
</comment>
<accession>F2LTR0</accession>
<dbReference type="AlphaFoldDB" id="F2LTR0"/>
<evidence type="ECO:0000259" key="7">
    <source>
        <dbReference type="Pfam" id="PF01171"/>
    </source>
</evidence>
<dbReference type="STRING" id="760142.Hipma_1480"/>
<gene>
    <name evidence="6" type="primary">tilS</name>
    <name evidence="8" type="ordered locus">Hipma_1480</name>
</gene>
<dbReference type="HAMAP" id="MF_01161">
    <property type="entry name" value="tRNA_Ile_lys_synt"/>
    <property type="match status" value="1"/>
</dbReference>
<comment type="catalytic activity">
    <reaction evidence="5 6">
        <text>cytidine(34) in tRNA(Ile2) + L-lysine + ATP = lysidine(34) in tRNA(Ile2) + AMP + diphosphate + H(+)</text>
        <dbReference type="Rhea" id="RHEA:43744"/>
        <dbReference type="Rhea" id="RHEA-COMP:10625"/>
        <dbReference type="Rhea" id="RHEA-COMP:10670"/>
        <dbReference type="ChEBI" id="CHEBI:15378"/>
        <dbReference type="ChEBI" id="CHEBI:30616"/>
        <dbReference type="ChEBI" id="CHEBI:32551"/>
        <dbReference type="ChEBI" id="CHEBI:33019"/>
        <dbReference type="ChEBI" id="CHEBI:82748"/>
        <dbReference type="ChEBI" id="CHEBI:83665"/>
        <dbReference type="ChEBI" id="CHEBI:456215"/>
        <dbReference type="EC" id="6.3.4.19"/>
    </reaction>
</comment>
<dbReference type="EC" id="6.3.4.19" evidence="6"/>
<evidence type="ECO:0000256" key="2">
    <source>
        <dbReference type="ARBA" id="ARBA00022694"/>
    </source>
</evidence>
<dbReference type="GO" id="GO:0032267">
    <property type="term" value="F:tRNA(Ile)-lysidine synthase activity"/>
    <property type="evidence" value="ECO:0007669"/>
    <property type="project" value="UniProtKB-EC"/>
</dbReference>
<dbReference type="Gene3D" id="1.20.59.20">
    <property type="match status" value="1"/>
</dbReference>
<keyword evidence="6" id="KW-0963">Cytoplasm</keyword>
<name>F2LTR0_HIPMA</name>
<dbReference type="GO" id="GO:0005737">
    <property type="term" value="C:cytoplasm"/>
    <property type="evidence" value="ECO:0007669"/>
    <property type="project" value="UniProtKB-SubCell"/>
</dbReference>
<evidence type="ECO:0000256" key="3">
    <source>
        <dbReference type="ARBA" id="ARBA00022741"/>
    </source>
</evidence>
<comment type="function">
    <text evidence="6">Ligates lysine onto the cytidine present at position 34 of the AUA codon-specific tRNA(Ile) that contains the anticodon CAU, in an ATP-dependent manner. Cytidine is converted to lysidine, thus changing the amino acid specificity of the tRNA from methionine to isoleucine.</text>
</comment>
<dbReference type="PANTHER" id="PTHR43033:SF1">
    <property type="entry name" value="TRNA(ILE)-LYSIDINE SYNTHASE-RELATED"/>
    <property type="match status" value="1"/>
</dbReference>
<keyword evidence="3 6" id="KW-0547">Nucleotide-binding</keyword>
<dbReference type="CDD" id="cd01992">
    <property type="entry name" value="TilS_N"/>
    <property type="match status" value="1"/>
</dbReference>
<keyword evidence="2 6" id="KW-0819">tRNA processing</keyword>
<dbReference type="GO" id="GO:0005524">
    <property type="term" value="F:ATP binding"/>
    <property type="evidence" value="ECO:0007669"/>
    <property type="project" value="UniProtKB-UniRule"/>
</dbReference>
<feature type="binding site" evidence="6">
    <location>
        <begin position="29"/>
        <end position="34"/>
    </location>
    <ligand>
        <name>ATP</name>
        <dbReference type="ChEBI" id="CHEBI:30616"/>
    </ligand>
</feature>
<feature type="domain" description="tRNA(Ile)-lysidine/2-thiocytidine synthase N-terminal" evidence="7">
    <location>
        <begin position="24"/>
        <end position="202"/>
    </location>
</feature>
<dbReference type="RefSeq" id="WP_013682465.1">
    <property type="nucleotide sequence ID" value="NC_015318.1"/>
</dbReference>
<dbReference type="Gene3D" id="3.40.50.620">
    <property type="entry name" value="HUPs"/>
    <property type="match status" value="1"/>
</dbReference>
<evidence type="ECO:0000256" key="4">
    <source>
        <dbReference type="ARBA" id="ARBA00022840"/>
    </source>
</evidence>
<evidence type="ECO:0000256" key="5">
    <source>
        <dbReference type="ARBA" id="ARBA00048539"/>
    </source>
</evidence>
<dbReference type="InterPro" id="IPR012094">
    <property type="entry name" value="tRNA_Ile_lys_synt"/>
</dbReference>
<dbReference type="GO" id="GO:0006400">
    <property type="term" value="P:tRNA modification"/>
    <property type="evidence" value="ECO:0007669"/>
    <property type="project" value="UniProtKB-UniRule"/>
</dbReference>
<dbReference type="InterPro" id="IPR011063">
    <property type="entry name" value="TilS/TtcA_N"/>
</dbReference>
<dbReference type="HOGENOM" id="CLU_018869_0_0_7"/>
<keyword evidence="9" id="KW-1185">Reference proteome</keyword>
<dbReference type="NCBIfam" id="TIGR02432">
    <property type="entry name" value="lysidine_TilS_N"/>
    <property type="match status" value="1"/>
</dbReference>
<protein>
    <recommendedName>
        <fullName evidence="6">tRNA(Ile)-lysidine synthase</fullName>
        <ecNumber evidence="6">6.3.4.19</ecNumber>
    </recommendedName>
    <alternativeName>
        <fullName evidence="6">tRNA(Ile)-2-lysyl-cytidine synthase</fullName>
    </alternativeName>
    <alternativeName>
        <fullName evidence="6">tRNA(Ile)-lysidine synthetase</fullName>
    </alternativeName>
</protein>
<keyword evidence="4 6" id="KW-0067">ATP-binding</keyword>
<dbReference type="OrthoDB" id="9807403at2"/>
<proteinExistence type="inferred from homology"/>
<organism evidence="8 9">
    <name type="scientific">Hippea maritima (strain ATCC 700847 / DSM 10411 / MH2)</name>
    <dbReference type="NCBI Taxonomy" id="760142"/>
    <lineage>
        <taxon>Bacteria</taxon>
        <taxon>Pseudomonadati</taxon>
        <taxon>Campylobacterota</taxon>
        <taxon>Desulfurellia</taxon>
        <taxon>Desulfurellales</taxon>
        <taxon>Hippeaceae</taxon>
        <taxon>Hippea</taxon>
    </lineage>
</organism>
<dbReference type="Pfam" id="PF01171">
    <property type="entry name" value="ATP_bind_3"/>
    <property type="match status" value="1"/>
</dbReference>
<dbReference type="SUPFAM" id="SSF52402">
    <property type="entry name" value="Adenine nucleotide alpha hydrolases-like"/>
    <property type="match status" value="1"/>
</dbReference>
<dbReference type="EMBL" id="CP002606">
    <property type="protein sequence ID" value="AEA34436.1"/>
    <property type="molecule type" value="Genomic_DNA"/>
</dbReference>
<dbReference type="InterPro" id="IPR014729">
    <property type="entry name" value="Rossmann-like_a/b/a_fold"/>
</dbReference>
<dbReference type="InParanoid" id="F2LTR0"/>
<evidence type="ECO:0000313" key="8">
    <source>
        <dbReference type="EMBL" id="AEA34436.1"/>
    </source>
</evidence>
<dbReference type="SUPFAM" id="SSF82829">
    <property type="entry name" value="MesJ substrate recognition domain-like"/>
    <property type="match status" value="1"/>
</dbReference>
<reference evidence="8 9" key="1">
    <citation type="journal article" date="2011" name="Stand. Genomic Sci.">
        <title>Complete genome sequence of the thermophilic sulfur-reducer Hippea maritima type strain (MH(2)).</title>
        <authorList>
            <person name="Huntemann M."/>
            <person name="Lu M."/>
            <person name="Nolan M."/>
            <person name="Lapidus A."/>
            <person name="Lucas S."/>
            <person name="Hammon N."/>
            <person name="Deshpande S."/>
            <person name="Cheng J.F."/>
            <person name="Tapia R."/>
            <person name="Han C."/>
            <person name="Goodwin L."/>
            <person name="Pitluck S."/>
            <person name="Liolios K."/>
            <person name="Pagani I."/>
            <person name="Ivanova N."/>
            <person name="Ovchinikova G."/>
            <person name="Pati A."/>
            <person name="Chen A."/>
            <person name="Palaniappan K."/>
            <person name="Land M."/>
            <person name="Hauser L."/>
            <person name="Jeffries C.D."/>
            <person name="Detter J.C."/>
            <person name="Brambilla E.M."/>
            <person name="Rohde M."/>
            <person name="Spring S."/>
            <person name="Goker M."/>
            <person name="Woyke T."/>
            <person name="Bristow J."/>
            <person name="Eisen J.A."/>
            <person name="Markowitz V."/>
            <person name="Hugenholtz P."/>
            <person name="Kyrpides N.C."/>
            <person name="Klenk H.P."/>
            <person name="Mavromatis K."/>
        </authorList>
    </citation>
    <scope>NUCLEOTIDE SEQUENCE [LARGE SCALE GENOMIC DNA]</scope>
    <source>
        <strain evidence="9">ATCC 700847 / DSM 10411 / MH2</strain>
    </source>
</reference>
<dbReference type="eggNOG" id="COG0037">
    <property type="taxonomic scope" value="Bacteria"/>
</dbReference>
<dbReference type="InterPro" id="IPR012795">
    <property type="entry name" value="tRNA_Ile_lys_synt_N"/>
</dbReference>
<evidence type="ECO:0000256" key="6">
    <source>
        <dbReference type="HAMAP-Rule" id="MF_01161"/>
    </source>
</evidence>
<dbReference type="KEGG" id="hmr:Hipma_1480"/>